<keyword evidence="1" id="KW-0472">Membrane</keyword>
<evidence type="ECO:0000256" key="1">
    <source>
        <dbReference type="SAM" id="Phobius"/>
    </source>
</evidence>
<reference evidence="2 3" key="1">
    <citation type="journal article" date="2012" name="J. Bacteriol.">
        <title>Complete genome sequences of Desulfosporosinus orientis DSM765T, Desulfosporosinus youngiae DSM17734T, Desulfosporosinus meridiei DSM13257T, and Desulfosporosinus acidiphilus DSM22704T.</title>
        <authorList>
            <person name="Pester M."/>
            <person name="Brambilla E."/>
            <person name="Alazard D."/>
            <person name="Rattei T."/>
            <person name="Weinmaier T."/>
            <person name="Han J."/>
            <person name="Lucas S."/>
            <person name="Lapidus A."/>
            <person name="Cheng J.F."/>
            <person name="Goodwin L."/>
            <person name="Pitluck S."/>
            <person name="Peters L."/>
            <person name="Ovchinnikova G."/>
            <person name="Teshima H."/>
            <person name="Detter J.C."/>
            <person name="Han C.S."/>
            <person name="Tapia R."/>
            <person name="Land M.L."/>
            <person name="Hauser L."/>
            <person name="Kyrpides N.C."/>
            <person name="Ivanova N.N."/>
            <person name="Pagani I."/>
            <person name="Huntmann M."/>
            <person name="Wei C.L."/>
            <person name="Davenport K.W."/>
            <person name="Daligault H."/>
            <person name="Chain P.S."/>
            <person name="Chen A."/>
            <person name="Mavromatis K."/>
            <person name="Markowitz V."/>
            <person name="Szeto E."/>
            <person name="Mikhailova N."/>
            <person name="Pati A."/>
            <person name="Wagner M."/>
            <person name="Woyke T."/>
            <person name="Ollivier B."/>
            <person name="Klenk H.P."/>
            <person name="Spring S."/>
            <person name="Loy A."/>
        </authorList>
    </citation>
    <scope>NUCLEOTIDE SEQUENCE [LARGE SCALE GENOMIC DNA]</scope>
    <source>
        <strain evidence="3">DSM 22704 / JCM 16185 / SJ4</strain>
    </source>
</reference>
<keyword evidence="1" id="KW-1133">Transmembrane helix</keyword>
<name>I4D8F7_DESAJ</name>
<evidence type="ECO:0000313" key="3">
    <source>
        <dbReference type="Proteomes" id="UP000002892"/>
    </source>
</evidence>
<proteinExistence type="predicted"/>
<accession>I4D8F7</accession>
<sequence length="37" mass="4235">MLGIELVRIRSVINSPFRVTVVFVVFFLMVIIIINSV</sequence>
<feature type="transmembrane region" description="Helical" evidence="1">
    <location>
        <begin position="12"/>
        <end position="34"/>
    </location>
</feature>
<dbReference type="AlphaFoldDB" id="I4D8F7"/>
<protein>
    <submittedName>
        <fullName evidence="2">Uncharacterized protein</fullName>
    </submittedName>
</protein>
<keyword evidence="3" id="KW-1185">Reference proteome</keyword>
<dbReference type="KEGG" id="dai:Desaci_3177"/>
<gene>
    <name evidence="2" type="ordered locus">Desaci_3177</name>
</gene>
<dbReference type="HOGENOM" id="CLU_219690_0_0_9"/>
<evidence type="ECO:0000313" key="2">
    <source>
        <dbReference type="EMBL" id="AFM42081.1"/>
    </source>
</evidence>
<organism evidence="2 3">
    <name type="scientific">Desulfosporosinus acidiphilus (strain DSM 22704 / JCM 16185 / SJ4)</name>
    <dbReference type="NCBI Taxonomy" id="646529"/>
    <lineage>
        <taxon>Bacteria</taxon>
        <taxon>Bacillati</taxon>
        <taxon>Bacillota</taxon>
        <taxon>Clostridia</taxon>
        <taxon>Eubacteriales</taxon>
        <taxon>Desulfitobacteriaceae</taxon>
        <taxon>Desulfosporosinus</taxon>
    </lineage>
</organism>
<dbReference type="Proteomes" id="UP000002892">
    <property type="component" value="Chromosome"/>
</dbReference>
<dbReference type="EMBL" id="CP003639">
    <property type="protein sequence ID" value="AFM42081.1"/>
    <property type="molecule type" value="Genomic_DNA"/>
</dbReference>
<keyword evidence="1" id="KW-0812">Transmembrane</keyword>